<keyword evidence="4" id="KW-1185">Reference proteome</keyword>
<dbReference type="AlphaFoldDB" id="A0A159Z0G3"/>
<protein>
    <recommendedName>
        <fullName evidence="2">DUF1468 domain-containing protein</fullName>
    </recommendedName>
</protein>
<keyword evidence="1" id="KW-0812">Transmembrane</keyword>
<evidence type="ECO:0000313" key="4">
    <source>
        <dbReference type="Proteomes" id="UP000076128"/>
    </source>
</evidence>
<keyword evidence="1" id="KW-0472">Membrane</keyword>
<feature type="transmembrane region" description="Helical" evidence="1">
    <location>
        <begin position="75"/>
        <end position="96"/>
    </location>
</feature>
<dbReference type="Proteomes" id="UP000076128">
    <property type="component" value="Chromosome"/>
</dbReference>
<sequence length="148" mass="15139">MRSRALIAQAGNLAVLGVGGAFVLGAATGLDLGTPRRLGPGAFPLMAGICVIALALCSILIDLRRAQQPEPADALAILAVAGAMAGFALLSPFAGVLPATFGAALAASLAARRPGWLWRLILACVLTGLAWLMFIRLLQVPLVAIRGF</sequence>
<proteinExistence type="predicted"/>
<evidence type="ECO:0000259" key="2">
    <source>
        <dbReference type="Pfam" id="PF07331"/>
    </source>
</evidence>
<feature type="transmembrane region" description="Helical" evidence="1">
    <location>
        <begin position="41"/>
        <end position="63"/>
    </location>
</feature>
<feature type="transmembrane region" description="Helical" evidence="1">
    <location>
        <begin position="116"/>
        <end position="138"/>
    </location>
</feature>
<organism evidence="3 4">
    <name type="scientific">Frigidibacter mobilis</name>
    <dbReference type="NCBI Taxonomy" id="1335048"/>
    <lineage>
        <taxon>Bacteria</taxon>
        <taxon>Pseudomonadati</taxon>
        <taxon>Pseudomonadota</taxon>
        <taxon>Alphaproteobacteria</taxon>
        <taxon>Rhodobacterales</taxon>
        <taxon>Paracoccaceae</taxon>
        <taxon>Frigidibacter</taxon>
    </lineage>
</organism>
<dbReference type="Pfam" id="PF07331">
    <property type="entry name" value="TctB"/>
    <property type="match status" value="1"/>
</dbReference>
<dbReference type="STRING" id="1335048.AKL17_1008"/>
<dbReference type="InterPro" id="IPR009936">
    <property type="entry name" value="DUF1468"/>
</dbReference>
<evidence type="ECO:0000313" key="3">
    <source>
        <dbReference type="EMBL" id="AMY68267.1"/>
    </source>
</evidence>
<keyword evidence="1" id="KW-1133">Transmembrane helix</keyword>
<reference evidence="3 4" key="1">
    <citation type="submission" date="2015-09" db="EMBL/GenBank/DDBJ databases">
        <title>Complete genome sequence of Defluviimonas alba cai42t isolated from an oilfield in Xinjiang.</title>
        <authorList>
            <person name="Geng S."/>
            <person name="Pan X."/>
            <person name="Wu X."/>
        </authorList>
    </citation>
    <scope>NUCLEOTIDE SEQUENCE [LARGE SCALE GENOMIC DNA]</scope>
    <source>
        <strain evidence="4">cai42</strain>
    </source>
</reference>
<accession>A0A159Z0G3</accession>
<evidence type="ECO:0000256" key="1">
    <source>
        <dbReference type="SAM" id="Phobius"/>
    </source>
</evidence>
<feature type="domain" description="DUF1468" evidence="2">
    <location>
        <begin position="13"/>
        <end position="142"/>
    </location>
</feature>
<dbReference type="KEGG" id="daa:AKL17_1008"/>
<dbReference type="EMBL" id="CP012661">
    <property type="protein sequence ID" value="AMY68267.1"/>
    <property type="molecule type" value="Genomic_DNA"/>
</dbReference>
<name>A0A159Z0G3_9RHOB</name>
<gene>
    <name evidence="3" type="ORF">AKL17_1008</name>
</gene>